<sequence>MADPLSVAGLAAGVVSLGLQVASGITSYLDAIKGRQEEVASVKRELDSITSTLQRLDSICSQTQAQHPASTILRQSIEACRIELDNLGNIPACIQSLNPQQGPSSSTQNVDARLFKKLMETQEHLAYPLRHAAKVQKLASQLRNLRESLQTSLQEVTIELSLSMAQSATEVQVDVALTRKEMQEVSLSTRVIQDAVTGFESNIAYIQTMIQGLLQSHHDSQAQQLQAYLAQVQELVQGPTAECRTQERSLLSPSTHDDHTDSVLGRRITRAGATSIAPIIKCQTVVDHTRTPAFRLVSLLNRWFELMESVHIREPGLLHASEIKHDKGSPTNVDYLHQSLAHHLVTVMNNMGIFGFCYNFTKKLKFGLPNSDRTLLLDYDQFLRTFLDFLLSLRIPLITYDVDGRTPLSEILEYPSDDGVRVIVDTLSSEGNEVLPFFRFQGPRESLQASHKTMSWRLANIPVLAEACEVNPLCKAAYAGDEQGVTYLLSRNPAYIEDEIIALQSLEILLEAGCMHEFGFLYVPSEHSSDYASDAVVAYANNLVWRRKELKQIARLYIAEARHGDLGLNSRAVLDANVSEVVKTLQEMGICLDPKLYRSTTNRDGESIFHRITTPKVADLFYSLGFRDLSACTEIEESAQRPAESSDL</sequence>
<comment type="caution">
    <text evidence="1">The sequence shown here is derived from an EMBL/GenBank/DDBJ whole genome shotgun (WGS) entry which is preliminary data.</text>
</comment>
<protein>
    <recommendedName>
        <fullName evidence="3">Fungal N-terminal domain-containing protein</fullName>
    </recommendedName>
</protein>
<dbReference type="Proteomes" id="UP001390339">
    <property type="component" value="Unassembled WGS sequence"/>
</dbReference>
<proteinExistence type="predicted"/>
<gene>
    <name evidence="1" type="ORF">PGQ11_010645</name>
</gene>
<reference evidence="1 2" key="1">
    <citation type="journal article" date="2024" name="IMA Fungus">
        <title>Apiospora arundinis, a panoply of carbohydrate-active enzymes and secondary metabolites.</title>
        <authorList>
            <person name="Sorensen T."/>
            <person name="Petersen C."/>
            <person name="Muurmann A.T."/>
            <person name="Christiansen J.V."/>
            <person name="Brundto M.L."/>
            <person name="Overgaard C.K."/>
            <person name="Boysen A.T."/>
            <person name="Wollenberg R.D."/>
            <person name="Larsen T.O."/>
            <person name="Sorensen J.L."/>
            <person name="Nielsen K.L."/>
            <person name="Sondergaard T.E."/>
        </authorList>
    </citation>
    <scope>NUCLEOTIDE SEQUENCE [LARGE SCALE GENOMIC DNA]</scope>
    <source>
        <strain evidence="1 2">AAU 773</strain>
    </source>
</reference>
<evidence type="ECO:0000313" key="1">
    <source>
        <dbReference type="EMBL" id="KAK8859911.1"/>
    </source>
</evidence>
<evidence type="ECO:0008006" key="3">
    <source>
        <dbReference type="Google" id="ProtNLM"/>
    </source>
</evidence>
<accession>A0ABR2IAE6</accession>
<organism evidence="1 2">
    <name type="scientific">Apiospora arundinis</name>
    <dbReference type="NCBI Taxonomy" id="335852"/>
    <lineage>
        <taxon>Eukaryota</taxon>
        <taxon>Fungi</taxon>
        <taxon>Dikarya</taxon>
        <taxon>Ascomycota</taxon>
        <taxon>Pezizomycotina</taxon>
        <taxon>Sordariomycetes</taxon>
        <taxon>Xylariomycetidae</taxon>
        <taxon>Amphisphaeriales</taxon>
        <taxon>Apiosporaceae</taxon>
        <taxon>Apiospora</taxon>
    </lineage>
</organism>
<keyword evidence="2" id="KW-1185">Reference proteome</keyword>
<name>A0ABR2IAE6_9PEZI</name>
<dbReference type="EMBL" id="JAPCWZ010000006">
    <property type="protein sequence ID" value="KAK8859911.1"/>
    <property type="molecule type" value="Genomic_DNA"/>
</dbReference>
<evidence type="ECO:0000313" key="2">
    <source>
        <dbReference type="Proteomes" id="UP001390339"/>
    </source>
</evidence>